<keyword evidence="1" id="KW-1133">Transmembrane helix</keyword>
<proteinExistence type="predicted"/>
<accession>A0A919JYI7</accession>
<gene>
    <name evidence="2" type="ORF">Ari01nite_30340</name>
</gene>
<evidence type="ECO:0000313" key="3">
    <source>
        <dbReference type="Proteomes" id="UP000636960"/>
    </source>
</evidence>
<name>A0A919JYI7_9ACTN</name>
<sequence>MNNFDTDTSAVLSALNESLDGVTMNMPAEQIMTTGRTRLHRRRLAGAATAVVAAAGVAFGVTTYANPPPAPPGTVHIQTVAYTVAQQSDGTVEVTWDKQRYFEDREGLQAALRKAGFPVLIRVGEFCTGPNDDATLDPSGSGPGVDRVVQAQREADGKVTFRFIPSAVPPGKQLFIGYLNGAQLAVTHGAPGSVERLISTGVPLNCTTVAPPPHLRQNGNETSSKGK</sequence>
<organism evidence="2 3">
    <name type="scientific">Paractinoplanes rishiriensis</name>
    <dbReference type="NCBI Taxonomy" id="1050105"/>
    <lineage>
        <taxon>Bacteria</taxon>
        <taxon>Bacillati</taxon>
        <taxon>Actinomycetota</taxon>
        <taxon>Actinomycetes</taxon>
        <taxon>Micromonosporales</taxon>
        <taxon>Micromonosporaceae</taxon>
        <taxon>Paractinoplanes</taxon>
    </lineage>
</organism>
<dbReference type="Proteomes" id="UP000636960">
    <property type="component" value="Unassembled WGS sequence"/>
</dbReference>
<reference evidence="2" key="1">
    <citation type="submission" date="2021-01" db="EMBL/GenBank/DDBJ databases">
        <title>Whole genome shotgun sequence of Actinoplanes rishiriensis NBRC 108556.</title>
        <authorList>
            <person name="Komaki H."/>
            <person name="Tamura T."/>
        </authorList>
    </citation>
    <scope>NUCLEOTIDE SEQUENCE</scope>
    <source>
        <strain evidence="2">NBRC 108556</strain>
    </source>
</reference>
<comment type="caution">
    <text evidence="2">The sequence shown here is derived from an EMBL/GenBank/DDBJ whole genome shotgun (WGS) entry which is preliminary data.</text>
</comment>
<dbReference type="EMBL" id="BOMV01000034">
    <property type="protein sequence ID" value="GIE95569.1"/>
    <property type="molecule type" value="Genomic_DNA"/>
</dbReference>
<keyword evidence="1" id="KW-0472">Membrane</keyword>
<evidence type="ECO:0000256" key="1">
    <source>
        <dbReference type="SAM" id="Phobius"/>
    </source>
</evidence>
<protein>
    <submittedName>
        <fullName evidence="2">Uncharacterized protein</fullName>
    </submittedName>
</protein>
<keyword evidence="3" id="KW-1185">Reference proteome</keyword>
<feature type="transmembrane region" description="Helical" evidence="1">
    <location>
        <begin position="44"/>
        <end position="65"/>
    </location>
</feature>
<dbReference type="AlphaFoldDB" id="A0A919JYI7"/>
<evidence type="ECO:0000313" key="2">
    <source>
        <dbReference type="EMBL" id="GIE95569.1"/>
    </source>
</evidence>
<keyword evidence="1" id="KW-0812">Transmembrane</keyword>
<dbReference type="RefSeq" id="WP_203781866.1">
    <property type="nucleotide sequence ID" value="NZ_BOMV01000034.1"/>
</dbReference>